<dbReference type="GO" id="GO:0003677">
    <property type="term" value="F:DNA binding"/>
    <property type="evidence" value="ECO:0007669"/>
    <property type="project" value="InterPro"/>
</dbReference>
<feature type="region of interest" description="Disordered" evidence="14">
    <location>
        <begin position="1309"/>
        <end position="1347"/>
    </location>
</feature>
<comment type="function">
    <text evidence="13">Dioxygenase that catalyzes the conversion of the modified genomic base 5-methylcytosine (5mC) into 5-hydroxymethylcytosine (5hmC) and plays a key role in epigenetic chromatin reprogramming during embryonic development.</text>
</comment>
<feature type="compositionally biased region" description="Basic and acidic residues" evidence="14">
    <location>
        <begin position="1191"/>
        <end position="1200"/>
    </location>
</feature>
<feature type="compositionally biased region" description="Basic and acidic residues" evidence="14">
    <location>
        <begin position="945"/>
        <end position="954"/>
    </location>
</feature>
<evidence type="ECO:0000256" key="13">
    <source>
        <dbReference type="RuleBase" id="RU367064"/>
    </source>
</evidence>
<feature type="compositionally biased region" description="Basic and acidic residues" evidence="14">
    <location>
        <begin position="995"/>
        <end position="1004"/>
    </location>
</feature>
<keyword evidence="5 12" id="KW-0863">Zinc-finger</keyword>
<feature type="compositionally biased region" description="Basic and acidic residues" evidence="14">
    <location>
        <begin position="47"/>
        <end position="57"/>
    </location>
</feature>
<dbReference type="GO" id="GO:0008270">
    <property type="term" value="F:zinc ion binding"/>
    <property type="evidence" value="ECO:0007669"/>
    <property type="project" value="UniProtKB-UniRule"/>
</dbReference>
<dbReference type="GO" id="GO:0141166">
    <property type="term" value="P:chromosomal 5-methylcytosine DNA demethylation pathway"/>
    <property type="evidence" value="ECO:0007669"/>
    <property type="project" value="UniProtKB-UniRule"/>
</dbReference>
<comment type="cofactor">
    <cofactor evidence="13">
        <name>Zn(2+)</name>
        <dbReference type="ChEBI" id="CHEBI:29105"/>
    </cofactor>
    <text evidence="13">The zinc ions have a structural role.</text>
</comment>
<dbReference type="Pfam" id="PF12851">
    <property type="entry name" value="Tet_JBP"/>
    <property type="match status" value="1"/>
</dbReference>
<evidence type="ECO:0000313" key="16">
    <source>
        <dbReference type="EMBL" id="KAH0517024.1"/>
    </source>
</evidence>
<keyword evidence="7 13" id="KW-0223">Dioxygenase</keyword>
<feature type="compositionally biased region" description="Basic residues" evidence="14">
    <location>
        <begin position="1179"/>
        <end position="1189"/>
    </location>
</feature>
<dbReference type="InterPro" id="IPR024779">
    <property type="entry name" value="2OGFeDO_JBP1/TET_oxygenase_dom"/>
</dbReference>
<feature type="region of interest" description="Disordered" evidence="14">
    <location>
        <begin position="1"/>
        <end position="88"/>
    </location>
</feature>
<feature type="region of interest" description="Disordered" evidence="14">
    <location>
        <begin position="101"/>
        <end position="164"/>
    </location>
</feature>
<comment type="cofactor">
    <cofactor evidence="13">
        <name>Fe(2+)</name>
        <dbReference type="ChEBI" id="CHEBI:29033"/>
    </cofactor>
    <text evidence="13">Binds 1 Fe(2+) ion per subunit.</text>
</comment>
<evidence type="ECO:0000259" key="15">
    <source>
        <dbReference type="PROSITE" id="PS51058"/>
    </source>
</evidence>
<dbReference type="InterPro" id="IPR002857">
    <property type="entry name" value="Znf_CXXC"/>
</dbReference>
<evidence type="ECO:0000256" key="10">
    <source>
        <dbReference type="ARBA" id="ARBA00047840"/>
    </source>
</evidence>
<evidence type="ECO:0000313" key="17">
    <source>
        <dbReference type="Proteomes" id="UP000710432"/>
    </source>
</evidence>
<evidence type="ECO:0000256" key="12">
    <source>
        <dbReference type="PROSITE-ProRule" id="PRU00509"/>
    </source>
</evidence>
<feature type="region of interest" description="Disordered" evidence="14">
    <location>
        <begin position="982"/>
        <end position="1005"/>
    </location>
</feature>
<feature type="region of interest" description="Disordered" evidence="14">
    <location>
        <begin position="1899"/>
        <end position="1931"/>
    </location>
</feature>
<dbReference type="InterPro" id="IPR046942">
    <property type="entry name" value="TET_oxygenase"/>
</dbReference>
<feature type="compositionally biased region" description="Polar residues" evidence="14">
    <location>
        <begin position="1318"/>
        <end position="1329"/>
    </location>
</feature>
<dbReference type="GO" id="GO:0005694">
    <property type="term" value="C:chromosome"/>
    <property type="evidence" value="ECO:0007669"/>
    <property type="project" value="UniProtKB-SubCell"/>
</dbReference>
<keyword evidence="3" id="KW-0158">Chromosome</keyword>
<feature type="region of interest" description="Disordered" evidence="14">
    <location>
        <begin position="873"/>
        <end position="900"/>
    </location>
</feature>
<evidence type="ECO:0000256" key="3">
    <source>
        <dbReference type="ARBA" id="ARBA00022454"/>
    </source>
</evidence>
<organism evidence="16 17">
    <name type="scientific">Microtus ochrogaster</name>
    <name type="common">Prairie vole</name>
    <dbReference type="NCBI Taxonomy" id="79684"/>
    <lineage>
        <taxon>Eukaryota</taxon>
        <taxon>Metazoa</taxon>
        <taxon>Chordata</taxon>
        <taxon>Craniata</taxon>
        <taxon>Vertebrata</taxon>
        <taxon>Euteleostomi</taxon>
        <taxon>Mammalia</taxon>
        <taxon>Eutheria</taxon>
        <taxon>Euarchontoglires</taxon>
        <taxon>Glires</taxon>
        <taxon>Rodentia</taxon>
        <taxon>Myomorpha</taxon>
        <taxon>Muroidea</taxon>
        <taxon>Cricetidae</taxon>
        <taxon>Arvicolinae</taxon>
        <taxon>Microtus</taxon>
    </lineage>
</organism>
<dbReference type="EC" id="1.14.11.80" evidence="13"/>
<dbReference type="EMBL" id="JAATJU010017966">
    <property type="protein sequence ID" value="KAH0517024.1"/>
    <property type="molecule type" value="Genomic_DNA"/>
</dbReference>
<feature type="region of interest" description="Disordered" evidence="14">
    <location>
        <begin position="371"/>
        <end position="391"/>
    </location>
</feature>
<evidence type="ECO:0000256" key="1">
    <source>
        <dbReference type="ARBA" id="ARBA00004286"/>
    </source>
</evidence>
<feature type="region of interest" description="Disordered" evidence="14">
    <location>
        <begin position="1366"/>
        <end position="1419"/>
    </location>
</feature>
<keyword evidence="4 13" id="KW-0479">Metal-binding</keyword>
<dbReference type="GO" id="GO:0070579">
    <property type="term" value="F:DNA 5-methylcytosine dioxygenase activity"/>
    <property type="evidence" value="ECO:0007669"/>
    <property type="project" value="UniProtKB-UniRule"/>
</dbReference>
<feature type="region of interest" description="Disordered" evidence="14">
    <location>
        <begin position="1946"/>
        <end position="1973"/>
    </location>
</feature>
<dbReference type="GO" id="GO:0005634">
    <property type="term" value="C:nucleus"/>
    <property type="evidence" value="ECO:0007669"/>
    <property type="project" value="UniProtKB-UniRule"/>
</dbReference>
<comment type="similarity">
    <text evidence="2 13">Belongs to the TET family.</text>
</comment>
<feature type="compositionally biased region" description="Basic residues" evidence="14">
    <location>
        <begin position="1"/>
        <end position="23"/>
    </location>
</feature>
<comment type="caution">
    <text evidence="16">The sequence shown here is derived from an EMBL/GenBank/DDBJ whole genome shotgun (WGS) entry which is preliminary data.</text>
</comment>
<evidence type="ECO:0000256" key="5">
    <source>
        <dbReference type="ARBA" id="ARBA00022771"/>
    </source>
</evidence>
<keyword evidence="6 13" id="KW-0862">Zinc</keyword>
<comment type="catalytic activity">
    <reaction evidence="11 13">
        <text>a 5-hydroxymethyl-2'-deoxycytidine in DNA + 2-oxoglutarate + O2 = a 5-formyl-2'-deoxycytidine in DNA + succinate + CO2 + H2O</text>
        <dbReference type="Rhea" id="RHEA:53828"/>
        <dbReference type="Rhea" id="RHEA-COMP:13315"/>
        <dbReference type="Rhea" id="RHEA-COMP:13656"/>
        <dbReference type="ChEBI" id="CHEBI:15377"/>
        <dbReference type="ChEBI" id="CHEBI:15379"/>
        <dbReference type="ChEBI" id="CHEBI:16526"/>
        <dbReference type="ChEBI" id="CHEBI:16810"/>
        <dbReference type="ChEBI" id="CHEBI:30031"/>
        <dbReference type="ChEBI" id="CHEBI:136731"/>
        <dbReference type="ChEBI" id="CHEBI:137731"/>
        <dbReference type="EC" id="1.14.11.80"/>
    </reaction>
</comment>
<protein>
    <recommendedName>
        <fullName evidence="13">Methylcytosine dioxygenase TET</fullName>
        <ecNumber evidence="13">1.14.11.80</ecNumber>
    </recommendedName>
</protein>
<evidence type="ECO:0000256" key="9">
    <source>
        <dbReference type="ARBA" id="ARBA00023004"/>
    </source>
</evidence>
<feature type="compositionally biased region" description="Polar residues" evidence="14">
    <location>
        <begin position="371"/>
        <end position="385"/>
    </location>
</feature>
<keyword evidence="9 13" id="KW-0408">Iron</keyword>
<dbReference type="SMART" id="SM01333">
    <property type="entry name" value="Tet_JBP"/>
    <property type="match status" value="1"/>
</dbReference>
<evidence type="ECO:0000256" key="4">
    <source>
        <dbReference type="ARBA" id="ARBA00022723"/>
    </source>
</evidence>
<feature type="region of interest" description="Disordered" evidence="14">
    <location>
        <begin position="1042"/>
        <end position="1104"/>
    </location>
</feature>
<feature type="compositionally biased region" description="Low complexity" evidence="14">
    <location>
        <begin position="648"/>
        <end position="667"/>
    </location>
</feature>
<dbReference type="Pfam" id="PF02008">
    <property type="entry name" value="zf-CXXC"/>
    <property type="match status" value="1"/>
</dbReference>
<feature type="region of interest" description="Disordered" evidence="14">
    <location>
        <begin position="720"/>
        <end position="840"/>
    </location>
</feature>
<reference evidence="16" key="1">
    <citation type="submission" date="2020-03" db="EMBL/GenBank/DDBJ databases">
        <title>Studies in the Genomics of Life Span.</title>
        <authorList>
            <person name="Glass D."/>
        </authorList>
    </citation>
    <scope>NUCLEOTIDE SEQUENCE</scope>
    <source>
        <strain evidence="16">LTLLF</strain>
        <tissue evidence="16">Muscle</tissue>
    </source>
</reference>
<accession>A0A8J6GVE0</accession>
<dbReference type="PROSITE" id="PS51058">
    <property type="entry name" value="ZF_CXXC"/>
    <property type="match status" value="1"/>
</dbReference>
<feature type="compositionally biased region" description="Low complexity" evidence="14">
    <location>
        <begin position="984"/>
        <end position="994"/>
    </location>
</feature>
<comment type="catalytic activity">
    <reaction evidence="13">
        <text>a 5-methyl-2'-deoxycytidine in DNA + 2-oxoglutarate + O2 = a 5-hydroxymethyl-2'-deoxycytidine in DNA + succinate + CO2</text>
        <dbReference type="Rhea" id="RHEA:52636"/>
        <dbReference type="Rhea" id="RHEA-COMP:11370"/>
        <dbReference type="Rhea" id="RHEA-COMP:13315"/>
        <dbReference type="ChEBI" id="CHEBI:15379"/>
        <dbReference type="ChEBI" id="CHEBI:16526"/>
        <dbReference type="ChEBI" id="CHEBI:16810"/>
        <dbReference type="ChEBI" id="CHEBI:30031"/>
        <dbReference type="ChEBI" id="CHEBI:85454"/>
        <dbReference type="ChEBI" id="CHEBI:136731"/>
        <dbReference type="EC" id="1.14.11.80"/>
    </reaction>
</comment>
<evidence type="ECO:0000256" key="6">
    <source>
        <dbReference type="ARBA" id="ARBA00022833"/>
    </source>
</evidence>
<dbReference type="PANTHER" id="PTHR23358:SF2">
    <property type="entry name" value="METHYLCYTOSINE DIOXYGENASE TET1"/>
    <property type="match status" value="1"/>
</dbReference>
<dbReference type="InterPro" id="IPR040175">
    <property type="entry name" value="TET1/2/3"/>
</dbReference>
<evidence type="ECO:0000256" key="8">
    <source>
        <dbReference type="ARBA" id="ARBA00023002"/>
    </source>
</evidence>
<feature type="compositionally biased region" description="Polar residues" evidence="14">
    <location>
        <begin position="795"/>
        <end position="805"/>
    </location>
</feature>
<proteinExistence type="inferred from homology"/>
<feature type="region of interest" description="Disordered" evidence="14">
    <location>
        <begin position="224"/>
        <end position="258"/>
    </location>
</feature>
<comment type="catalytic activity">
    <reaction evidence="10 13">
        <text>a 5-formyl-2'-deoxycytidine in DNA + 2-oxoglutarate + O2 = a 5-carboxyl-2'-deoxycytidine in DNA + succinate + CO2 + H(+)</text>
        <dbReference type="Rhea" id="RHEA:53832"/>
        <dbReference type="Rhea" id="RHEA-COMP:13656"/>
        <dbReference type="Rhea" id="RHEA-COMP:13657"/>
        <dbReference type="ChEBI" id="CHEBI:15378"/>
        <dbReference type="ChEBI" id="CHEBI:15379"/>
        <dbReference type="ChEBI" id="CHEBI:16526"/>
        <dbReference type="ChEBI" id="CHEBI:16810"/>
        <dbReference type="ChEBI" id="CHEBI:30031"/>
        <dbReference type="ChEBI" id="CHEBI:137731"/>
        <dbReference type="ChEBI" id="CHEBI:137732"/>
        <dbReference type="EC" id="1.14.11.80"/>
    </reaction>
</comment>
<feature type="region of interest" description="Disordered" evidence="14">
    <location>
        <begin position="921"/>
        <end position="958"/>
    </location>
</feature>
<dbReference type="PANTHER" id="PTHR23358">
    <property type="entry name" value="METHYLCYTOSINE DIOXYGENASE TET"/>
    <property type="match status" value="1"/>
</dbReference>
<evidence type="ECO:0000256" key="2">
    <source>
        <dbReference type="ARBA" id="ARBA00007502"/>
    </source>
</evidence>
<feature type="compositionally biased region" description="Polar residues" evidence="14">
    <location>
        <begin position="1042"/>
        <end position="1057"/>
    </location>
</feature>
<comment type="subcellular location">
    <subcellularLocation>
        <location evidence="1">Chromosome</location>
    </subcellularLocation>
</comment>
<feature type="compositionally biased region" description="Polar residues" evidence="14">
    <location>
        <begin position="1137"/>
        <end position="1153"/>
    </location>
</feature>
<dbReference type="GO" id="GO:0040029">
    <property type="term" value="P:epigenetic regulation of gene expression"/>
    <property type="evidence" value="ECO:0007669"/>
    <property type="project" value="InterPro"/>
</dbReference>
<feature type="domain" description="CXXC-type" evidence="15">
    <location>
        <begin position="669"/>
        <end position="710"/>
    </location>
</feature>
<feature type="compositionally biased region" description="Low complexity" evidence="14">
    <location>
        <begin position="1845"/>
        <end position="1859"/>
    </location>
</feature>
<evidence type="ECO:0000256" key="11">
    <source>
        <dbReference type="ARBA" id="ARBA00049431"/>
    </source>
</evidence>
<dbReference type="Proteomes" id="UP000710432">
    <property type="component" value="Unassembled WGS sequence"/>
</dbReference>
<feature type="region of interest" description="Disordered" evidence="14">
    <location>
        <begin position="189"/>
        <end position="208"/>
    </location>
</feature>
<feature type="region of interest" description="Disordered" evidence="14">
    <location>
        <begin position="639"/>
        <end position="670"/>
    </location>
</feature>
<feature type="compositionally biased region" description="Polar residues" evidence="14">
    <location>
        <begin position="1086"/>
        <end position="1098"/>
    </location>
</feature>
<sequence>MSRSRHAKPSKAVRTGLQKKKTTLKQGVKHGESGKLNPGKLNQVTQRDGKKEPEDKSPTPPRSLLTRAGAARMNQDKTQVESPESLAASGFTMALRRSSLIRRLSQSPVVTPRPKKVSPAKSVSKQQCPRDTQDDETQDDVVAEHSENDCIPSQDPTASPDPENLIGEESLCLVEGEIQELTQSWPQTIEGSQSCPATDIPSGPLEGTHCEGLLALQTSDVSTSPQECASLSQRSTPEVTSQKNTSNQFEDLGSQGNSLKLSDPPLNPVGNESNCFPTSSFKILPELDLKNCMSLDGSVYPTALIRFLLAGSQPDTLGAKLQEGTLKTNPDQGGCYTDQYIFGAKPQEGLLKTNPDQDVFGAKPQEGILKTNPNQGGCYPDQNTFGAKPQEGTLKTNPDQGGCYPDQNMLGAKPQEGTLITNPDQGGCYPDQNTFGAKPQEGTLKTNPDQGGCYPYQFLDGISALGQAFSALPPQWVFPGANLVPGEALGKVSGLPEYLGAITMLTQQGTMNLNMAAPPDLPVFLPNPIVPLATYSNPPGPEPHSFASCGLEVQGAIPLTLDSGHVPANSEISSIPPAIAATSVQDEKQFCANPSPANRQGFTIDPESGLQHAPLDLTQGPQVTSSKVEVGISQVNTASSADGQATGMSMPVSQASTSSSQKSSLPTVERKKRKPCGVCEPCQQKTNCGECTYCMNRRNSHQICKKRKCEVLKKKPDATSLVQVTKENKRPQREKKPKVLKRDNNNKPVNGPRSESMEDSQCGHGEEQRLDLNSQPLDNVGKNVESMTGIEVENWTPNKKSSPESQVKGDLDTNVTEVGKPQPSEDDKQQSQPSPMFPQAIRNGMKNVYCLPTDTNLPINKLDLEEISKVLGNGSSKLLPGPSNGKDAMNSVSSDRSCDHLKGSSDTLFFQKPGLNCQSAAASTIPKDHPKTHSSGCQPQSPEKIPSKDPKDDSPVQPSLLSLMKDRRLTLEQVVAIEALTQLSEAPSENSSPSKPEKGEETDQRTASLLDNCKAILNSVRKDLQDTNIKCLQHQNTEFKLPDSSATNQTLADSDSLTAGDEPPLDSSNNSYPLPVESHNPEDCSQALNGDQKLNSQHEPPCQDVPYSQIEEDVAAQLTQLASTINYNHINPDVKNAGSTPGSLAAKNTQQKPSQEKGMAQEKPASSIQNKPSVPPAKPKNKTQKKAKQTPKTDKRKKEPPLPSSQENDQKQEQLATQYSKMHDIWISSKFQRFGQSGPHSVPNMFGNPAIFSQKLKPIAQNNIPLQPYMTFLPLRQIKFTRQSELAKENVKVEPPDVLPTCQIKTESSGQAIAEPVDNSQVQPSVNSSEKAHPLPQPSPQSNQCANMMPGAAQTQLQLGAQENLVHPIPPTLPGTSPESPLPDPASILRKGNVSDSNGMAGVNAKPEAQAPSHEPRSDFTTHSVQMEFFEHIKKYLRDPAKFLQPEVNETEEPTCDCNDGGTQKDKGPYYTHLGAGPSVAAVRELMETRYGHKGKAVRIEKVEYTGKEGKSSQGCPVAKCILRRSGSEEKILCLARVRPGHFCATTVMVVVIMIWEAIPRPMADYLYEELTINLRSYSGHPTDRRCTLNENRTCTCQGLNPKTCGASFSFGCSWSMFLNGCKFGRSPNPRKFRLAPNYPLNSYYRRITGSRRFSRRRRMRPVKPRQMFPEHRAQEKKLEELFQKLADDLAPIYKQMAPVAYQNQVKYEDVAGDCRLGTKKGRPFSGVTCCLDFCAHSHRDIHNMINGSTVVCTLLRKDVRDKNNPEDEQLHVLPLHRLADTDEFGSREGMEEKIRSGAIEIVQPSRKKQLRFNEPIPRCGKRRTTMVEQNKKPAPTALKRKRSSSSSDNTKSFSSASSTHHPVNEEAGTCTYNNTASGGFPETGSGVPCTLPSGANVAAGAGTEQPGEAAALPQPSLPIADTPLSSPSEQLPFLNCAHELDSCQVEDGQHSEAEEPLSDGVLSDDQSSKDDEPEIQEYWSDNELIFLNPSYGGVAIAPIHGSVMIECARRELHATTPVENANRNDPLRMSLVFYQHKGLILPSHGFYFNRIKFESKIFKKKAAERKGPDKSSFVANLLCNIPSRIAPTLTRDNVVTVSPYALTHVAGPYNHWI</sequence>
<evidence type="ECO:0000256" key="14">
    <source>
        <dbReference type="SAM" id="MobiDB-lite"/>
    </source>
</evidence>
<feature type="region of interest" description="Disordered" evidence="14">
    <location>
        <begin position="1132"/>
        <end position="1217"/>
    </location>
</feature>
<feature type="region of interest" description="Disordered" evidence="14">
    <location>
        <begin position="1810"/>
        <end position="1871"/>
    </location>
</feature>
<dbReference type="GO" id="GO:0045944">
    <property type="term" value="P:positive regulation of transcription by RNA polymerase II"/>
    <property type="evidence" value="ECO:0007669"/>
    <property type="project" value="TreeGrafter"/>
</dbReference>
<gene>
    <name evidence="16" type="ORF">LTLLF_122815</name>
</gene>
<keyword evidence="8 13" id="KW-0560">Oxidoreductase</keyword>
<evidence type="ECO:0000256" key="7">
    <source>
        <dbReference type="ARBA" id="ARBA00022964"/>
    </source>
</evidence>
<name>A0A8J6GVE0_MICOH</name>